<evidence type="ECO:0000256" key="8">
    <source>
        <dbReference type="SAM" id="MobiDB-lite"/>
    </source>
</evidence>
<evidence type="ECO:0000256" key="4">
    <source>
        <dbReference type="ARBA" id="ARBA00022670"/>
    </source>
</evidence>
<feature type="compositionally biased region" description="Polar residues" evidence="8">
    <location>
        <begin position="160"/>
        <end position="174"/>
    </location>
</feature>
<keyword evidence="11" id="KW-1185">Reference proteome</keyword>
<sequence>MSESLKPLVDRIVSQPLQFKKATKEDSSNVMAEGSSYIMISSGAQKAQQELDDEHKSMVSGTANDASKASTSAGSQTKARKEASKPASFAEALKMYTSKKSAMTSTSTAKQVGLASTSSASSAGKSMTLGDELLLSDDEYRGSSTDDEEHPMSLLDSHATPDSNDAASHSSTYSPGDASSDSSSEDASASNSASNSATASASVSASVSSTSSSDEDEDEVFHEASEFIQTPLEDTSILQNASVHQDGDEDDSDDGSFHGNSDSSTQNSSDEGEGNLSISEDEKEALKLESLEHQGSSCNNKLPSEKVEEQEEDEDDDEEEEEELKHKSPMPPSPTPPTTLMDKSSFYQFNENANDHGCNKPQRIIKNWGPKLTQLKPRGLLNHGVTCYTNAAVQTMVHIPAIQHYLFQLLRGDYKNTVKAGSVSHVLAETTMKMWAPEATKNTYINPDKLINSLEDINCMMSVWNQEDSHEYFMSLMSRLQEDSVPKGHKMTESIIYDVFGGLLQQSVKCSNCGEVSTTEQPIYDLSLHLKGRKTNGEDNTGLNQNNSQDNSNDQQQSSKRRFSIEKSIRDFFNPELIKRVDNKEGYTCEKCKMVTNALKSNKIIRAPETLVVHLKKFRFNGTSSSKMKQAVSYPMFLDLTEYCHESISSLPVRYQLISVVVHEGRSLSSGHYIAHCKQPDGSWATYDDEYINKITEKQLLKEPNAYYLVYTRLTPKSIQLSNITSSKKSVDFDTPRLHKESSSNQGSKRKNKNQRKNKNKNKSKKRRISQ</sequence>
<accession>A0ABX6ETT0</accession>
<keyword evidence="7" id="KW-0788">Thiol protease</keyword>
<feature type="region of interest" description="Disordered" evidence="8">
    <location>
        <begin position="730"/>
        <end position="771"/>
    </location>
</feature>
<feature type="compositionally biased region" description="Polar residues" evidence="8">
    <location>
        <begin position="293"/>
        <end position="302"/>
    </location>
</feature>
<feature type="compositionally biased region" description="Low complexity" evidence="8">
    <location>
        <begin position="544"/>
        <end position="558"/>
    </location>
</feature>
<evidence type="ECO:0000256" key="5">
    <source>
        <dbReference type="ARBA" id="ARBA00022786"/>
    </source>
</evidence>
<dbReference type="InterPro" id="IPR050164">
    <property type="entry name" value="Peptidase_C19"/>
</dbReference>
<evidence type="ECO:0000313" key="10">
    <source>
        <dbReference type="EMBL" id="QGN14920.1"/>
    </source>
</evidence>
<feature type="compositionally biased region" description="Low complexity" evidence="8">
    <location>
        <begin position="177"/>
        <end position="212"/>
    </location>
</feature>
<evidence type="ECO:0000256" key="1">
    <source>
        <dbReference type="ARBA" id="ARBA00000707"/>
    </source>
</evidence>
<dbReference type="EMBL" id="CP015055">
    <property type="protein sequence ID" value="QGN14920.1"/>
    <property type="molecule type" value="Genomic_DNA"/>
</dbReference>
<dbReference type="InterPro" id="IPR001394">
    <property type="entry name" value="Peptidase_C19_UCH"/>
</dbReference>
<evidence type="ECO:0000313" key="11">
    <source>
        <dbReference type="Proteomes" id="UP000422736"/>
    </source>
</evidence>
<feature type="compositionally biased region" description="Low complexity" evidence="8">
    <location>
        <begin position="94"/>
        <end position="123"/>
    </location>
</feature>
<dbReference type="Pfam" id="PF00443">
    <property type="entry name" value="UCH"/>
    <property type="match status" value="1"/>
</dbReference>
<feature type="region of interest" description="Disordered" evidence="8">
    <location>
        <begin position="534"/>
        <end position="561"/>
    </location>
</feature>
<dbReference type="PROSITE" id="PS00973">
    <property type="entry name" value="USP_2"/>
    <property type="match status" value="1"/>
</dbReference>
<dbReference type="GO" id="GO:0016787">
    <property type="term" value="F:hydrolase activity"/>
    <property type="evidence" value="ECO:0007669"/>
    <property type="project" value="UniProtKB-KW"/>
</dbReference>
<feature type="compositionally biased region" description="Polar residues" evidence="8">
    <location>
        <begin position="232"/>
        <end position="243"/>
    </location>
</feature>
<feature type="region of interest" description="Disordered" evidence="8">
    <location>
        <begin position="42"/>
        <end position="342"/>
    </location>
</feature>
<keyword evidence="6 10" id="KW-0378">Hydrolase</keyword>
<organism evidence="10 11">
    <name type="scientific">Kluyveromyces marxianus</name>
    <name type="common">Yeast</name>
    <name type="synonym">Candida kefyr</name>
    <dbReference type="NCBI Taxonomy" id="4911"/>
    <lineage>
        <taxon>Eukaryota</taxon>
        <taxon>Fungi</taxon>
        <taxon>Dikarya</taxon>
        <taxon>Ascomycota</taxon>
        <taxon>Saccharomycotina</taxon>
        <taxon>Saccharomycetes</taxon>
        <taxon>Saccharomycetales</taxon>
        <taxon>Saccharomycetaceae</taxon>
        <taxon>Kluyveromyces</taxon>
    </lineage>
</organism>
<dbReference type="SUPFAM" id="SSF54001">
    <property type="entry name" value="Cysteine proteinases"/>
    <property type="match status" value="1"/>
</dbReference>
<feature type="compositionally biased region" description="Basic residues" evidence="8">
    <location>
        <begin position="748"/>
        <end position="771"/>
    </location>
</feature>
<dbReference type="PANTHER" id="PTHR24006">
    <property type="entry name" value="UBIQUITIN CARBOXYL-TERMINAL HYDROLASE"/>
    <property type="match status" value="1"/>
</dbReference>
<feature type="domain" description="USP" evidence="9">
    <location>
        <begin position="378"/>
        <end position="714"/>
    </location>
</feature>
<dbReference type="EC" id="3.4.19.12" evidence="3"/>
<keyword evidence="5" id="KW-0833">Ubl conjugation pathway</keyword>
<dbReference type="PANTHER" id="PTHR24006:SF758">
    <property type="entry name" value="UBIQUITIN CARBOXYL-TERMINAL HYDROLASE 36"/>
    <property type="match status" value="1"/>
</dbReference>
<dbReference type="InterPro" id="IPR028889">
    <property type="entry name" value="USP"/>
</dbReference>
<evidence type="ECO:0000256" key="2">
    <source>
        <dbReference type="ARBA" id="ARBA00009085"/>
    </source>
</evidence>
<gene>
    <name evidence="10" type="primary">UBP10</name>
    <name evidence="10" type="ORF">FIM1_1594</name>
</gene>
<feature type="compositionally biased region" description="Acidic residues" evidence="8">
    <location>
        <begin position="308"/>
        <end position="322"/>
    </location>
</feature>
<dbReference type="Proteomes" id="UP000422736">
    <property type="component" value="Chromosome 2"/>
</dbReference>
<comment type="catalytic activity">
    <reaction evidence="1">
        <text>Thiol-dependent hydrolysis of ester, thioester, amide, peptide and isopeptide bonds formed by the C-terminal Gly of ubiquitin (a 76-residue protein attached to proteins as an intracellular targeting signal).</text>
        <dbReference type="EC" id="3.4.19.12"/>
    </reaction>
</comment>
<proteinExistence type="inferred from homology"/>
<protein>
    <recommendedName>
        <fullName evidence="3">ubiquitinyl hydrolase 1</fullName>
        <ecNumber evidence="3">3.4.19.12</ecNumber>
    </recommendedName>
</protein>
<dbReference type="InterPro" id="IPR038765">
    <property type="entry name" value="Papain-like_cys_pep_sf"/>
</dbReference>
<dbReference type="InterPro" id="IPR018200">
    <property type="entry name" value="USP_CS"/>
</dbReference>
<name>A0ABX6ETT0_KLUMA</name>
<feature type="compositionally biased region" description="Basic and acidic residues" evidence="8">
    <location>
        <begin position="730"/>
        <end position="742"/>
    </location>
</feature>
<dbReference type="PROSITE" id="PS50235">
    <property type="entry name" value="USP_3"/>
    <property type="match status" value="1"/>
</dbReference>
<comment type="similarity">
    <text evidence="2">Belongs to the peptidase C19 family.</text>
</comment>
<evidence type="ECO:0000256" key="7">
    <source>
        <dbReference type="ARBA" id="ARBA00022807"/>
    </source>
</evidence>
<evidence type="ECO:0000259" key="9">
    <source>
        <dbReference type="PROSITE" id="PS50235"/>
    </source>
</evidence>
<evidence type="ECO:0000256" key="3">
    <source>
        <dbReference type="ARBA" id="ARBA00012759"/>
    </source>
</evidence>
<reference evidence="10 11" key="1">
    <citation type="submission" date="2016-03" db="EMBL/GenBank/DDBJ databases">
        <title>How can Kluyveromyces marxianus grow so fast - potential evolutionary course in Saccharomyces Complex revealed by comparative genomics.</title>
        <authorList>
            <person name="Mo W."/>
            <person name="Lu W."/>
            <person name="Yang X."/>
            <person name="Qi J."/>
            <person name="Lv H."/>
        </authorList>
    </citation>
    <scope>NUCLEOTIDE SEQUENCE [LARGE SCALE GENOMIC DNA]</scope>
    <source>
        <strain evidence="10 11">FIM1</strain>
    </source>
</reference>
<keyword evidence="4" id="KW-0645">Protease</keyword>
<dbReference type="Gene3D" id="3.90.70.10">
    <property type="entry name" value="Cysteine proteinases"/>
    <property type="match status" value="1"/>
</dbReference>
<feature type="compositionally biased region" description="Polar residues" evidence="8">
    <location>
        <begin position="258"/>
        <end position="269"/>
    </location>
</feature>
<evidence type="ECO:0000256" key="6">
    <source>
        <dbReference type="ARBA" id="ARBA00022801"/>
    </source>
</evidence>
<feature type="compositionally biased region" description="Polar residues" evidence="8">
    <location>
        <begin position="59"/>
        <end position="77"/>
    </location>
</feature>